<sequence length="4465" mass="507499">MVDGFGSPQTTENLQKELLEYKTQILEGKNAASAVDLLTQKLESVDIADDSSILDDLTSDENDENLIKYLIENNYLKLTSILFKNDKFIPKTHNEKNKMTLLLVHNKPDDLEKYTEILQTLLKKQNPVVCQDTQDTVLHIVARHASPEQFACTVKCMDMQNTQQFNVKNKKDETVLVAAAKAGNVNTACKILELRSEKLTIEHRATDSTGNTALHYAHTLENTKLLKRLLEQITTVQDIKNFLAKKNIYGQTAFDFCIINQSNTRNLELFIEKIINIHDQQNEDELLDIVVQIIDNALKHRNYEALDIIAEQKNALAQQAINLSCKKLNAEENIRYVHGLLHLLSFNANTDNQELLAQVAINILNTTPSDINNAALDSLLEKIISTLAMISGNNLQRILYTAISHNWKKTANMMLDKEYISWNSLLDISTSVSLSAERKMLIPDLLHKNRDKIAMSIDSYQKQKFMQDFKHLLDLAIKLDEEHCVVNILNSIPQNILAEFLLIQDADNIEYIVRLATQYNKFFHSWQKKAFYCAAIQNVKNPSVDCMEIVAKSAIPDAVKLVCARDDCSWDALLHEIKGSDDKAIINKILHLLHKGSDFVRAISMTDALLNRTMLINCLTQMPLTCSALQENYQYKNDNNNDTAAAIITTLLKCEISLNTTITKFLELNNDYIKELACELVLKILAGNTFCTEQQIKNLIKNLRCLGVKNIQELFTITFEDSEYCIRKLPGDHSQTKEVELYRNNFHCLNWCAVHELCKENLIDDKCIRELTKQQLEQHPQDHKLLQFVKNTQEKLEQQNLNNNITEYFLFLGIDNLAKAAFINRDIELLQKLTAVAQIEKINQNITTEYKSLMSDDDLLSGRLLLLCRVLAKDTPENILEFAHKVSEPFLETAQYVTAKLQNEKLSKKDYTASDVTNLLTELTKNNNTDQANVRAQMDCLNDALLCLNGSSSEKFDQSLINDVRKMASHYGKSALHNNLIKLLNEEFDKEDELFLLSLPISAEFALGNMKYKKVSTGTTVAQVIIEEYDDIDIDSAQTAYKLSDSQKKSVKSSTKIPVIIAHFSSNSLHNKHQYIMSIVNKAYSSNRLPEQIDYILNNISEQDFLKIILNNVSDTQLINNVLSIMWGRTHKECTSSNEPSDNILYAMLLAESTESKDLQSYLRNVIEQTDSKQKIELLKNLFDIEECIETSHFYSDLIPKLLDGADYNQLATRICSGHLDIVKFAKYNPAIAIILVHDCINTDHYGLKCAIYDKLAEMFPHFSTAAEGCIQEVLNIIDHKINVDSSGTLSSSPLLLHNTVPHNACQELLLWEYLLTTPSIKLSEELITNIVNNLIKLKIKQSSIIPKLAVCAFNNYDRLNTYGIIEPMISIAKKEPFLFTKSWKDVVIAFINVAENIESIREFIEHTINSTDINQVLETLQYIGLNYRDSIIVNQVIDCIMQYIKKQIDGSYCNENIKEINKYLRHITRIQPHCWDGVKVLVKAGVPLEKSTLECIISALSREKIEDKEDIVQELFKQSCVVDNLENLCTAQNVNVLHALLKQLSNKNYRHILNSLLPMHSFNVAFLHILTTANKEMLNHLIKSGMLKYIVENIDLNQGYIEEICTALISEPADDAAIDLAVYLANKSNNKKALIPLHKPITAETIKIAKKLPLSLLESLANQSEECAIFLAKLVAKSLQLDSNDKQLLDLLNSEHLRRAKWKYSYDYYSEQSDDVTLLSYALENLQGVNICPLIAKRAKLALPDNYCAITKLSERKDMNDQVTTAITANLLNNRMIPMPTPNKQNIRVLLECLSLISAKDDQLSLIQDIINNAEKIKKDILYPLLNEYAKITLSINKDKLTEQQTAYLKDMWGKHSIVFSDIDSSKYPELMVCFILEKHESCNVEDCISTLQYIQHIQNEPAAVNVINKLLAKLQSSIKSSHDYKKIPESMDQCESEDSKVNFMHHNISSTFEHLKNKENFKLVLERNSCSKCSEILKALKKDQILLLVEMHVADDAMCKLIAQHNCHMLIAYAEEKNDTSCLEYIKESCACVNDADILEFVLTFLAKNKPELLNKITSINTIDAEYILNIFSNTDSIDILNTLYNSFYDESTTKNSTDYVLRIIHGTSCECQDIDKNMAELVINQTAQILRSHNVWLSEYAGKTLTTCITHAKKGSITKDDLYTIICHINKDKDSVIEILKLSHNATLWKLVLEKYHQDYGEYLFQQIATELPKNGSLHKKVYHLMQQDIADEANSAAALELQNELLKIGLWDQQLFDTETLLDYYKKYHSAAKLFSTLLQKLNSAQLVTILEYELENNGNNIAEIATRLGVVDMQCLCDLINGINLSDCIKHAIISEEASCALCKRICTKYTNNQEVLVNIASIYNALKNNDKKLLLEVLIKNASKDLCQFIKQLKPEECNALMSILKDSTFTESFVQEVIDQKLLNKLIEYKVLFGNKNIGDSKLLKLLETILLSKNATYNDKCSALNLSLDERHELLLRLLKNPNVSHFDQYIKDLPSSLPKIITPDHIITALEHNYPDTAIRELIKLIDTNCMLTAKQRQELLSAVCSHNNPSFIKDLLSIYNLSLNKSYLLQMVQNGNALYLDELTEAINDALQEDDEPFLLLHNIATVRTDNAPRKLGYLSERFDIDTKNRNGRTALMLALEHDNATAFTLMLNLGAKITANVMQHLHNSNNLKYIKLISCKAYQCRMLLHKAIELKWHDAINLALNYSYGIDRSLLWAAIQSNDTGILNAILNANVTVDQKMLRSISSILEENSNISDDMLKAFNEYAIQAFTISGESSEELIQILLYSSDSTKLKEYFEAIVDKQSENQAIALLKNYYKVDRWCAPDAINAFPLHKLHDRNSFEALKQIIQDAITSQTAEENVATWQQLDNLINECIVVIDDPVKFALKQIEMKLDSKTLGLSNIEAADLRSKLMLLANESTYNENDFEQLLQQRQYMSQVVQCIKHDKGCTCIAENLQKEEALGLALESDNVNLYIALEKRHTDLNISGVIPQVFSYSAAKIFNYLLQSKTYKPEFFLTALMEQLQTTNRKDKNKVSSFAVIALPLIAQCMHDNNFTNCETINKFLKNKNIHIHVRVAFAHCLIDKHQDILNECCEALLLLNDESITKKLAGINELNAEIIAVMEHDLLKLTTDNLKKLHKFKNKLTLKHDAVCEKQYLAESIPSEDEKKSVHLKKMLSEVEEDVDTSLDAFLDAWNVHTDDEKLTRQLVLTCVKRHRIMQDEAAILKAIELLYNKNLYDQLSIFFSKTDHCRKNAAESLLDNNKEKLLIEIAMDIELPPMTLAKIAESVECKALVKIAVNKSNFIKILKCLTNQKSEKLNNIVIEFTNKYKIDAREDFHEGMVYCILNNAELVRHVESSQITCLTLTKVNSNDFYNALTNLTCCVNTDNGYEFTKRFINDNTEHFTALKLEDRIKLLSLLLNNKHIQDRNNPQYTSLVTLLVDHGKNECYTKFNEMCTRIHSERENIIQNLQSLDEHTAFSKAFLKRLELIQAVHNKNGEILNCQNTISEEYRKYAPDLYDEYQAAKKQTSESESNESLATLINKEKELFNECWKCWDEKNSYTPCELPVDNHTIVLCKAIENHEPLVVIDNLLKLILPASNADTHQPILYALHEGNADAALLMIRSLKDREKYKPPAVLLDQIIRNALEAEEITDETFMDIAHNTAAIWGKEKLAVVYIQPADKGTVLTTIMEKYKGSEKLSDILSAANCKVLAEHISKTDKDGNNTLHTLAKQNNSHAMQVLVDIHAVKPDAYLALDKTGKNPVMTSCTNDPDIIQLFINMADKSPDLRDTFAQMEFRDYCIAVDDSAKCKTEQFNNTTQKTYANAVCKWPKYFTIGKWTEGQIKHQMLQNLATNKLDKSVLDDIIKSEALEARDFLKNTDIIKKAIENKNKLAVVAIEKIKSCTSCITNHDNTSLKQILDAVITHGGIDNIQVLLNTVFIIDELDNPMHEDTVSTKFFEKIIKQLFTNKHYDLAVPLTLLTTSKAKGVLSAYTTIESLAKQDMQESLLYVIKTNSIKNEYIQQIIDDYPDEIKNWSDSSDGNTLLHVAALANNTELLEMLCKAECDPNKTNNDGKKPADLSSDKKALKILEDNKKKPIVKKHKSTTKTILYATVDTNANDQTLEMKEESSSIDTIAKLYEPHKTTPQSTASTNLLMQKLSWKNLMPAIDQGTARKISVNIEKLHDEKEKKMIWNKGKKYLQFMLEELLTLHDDSKPTVSANMRYQDLVKNQVEENIDNECEQGIFRAISCATRTLLFTISKATKVMTKIKTISRWAFAMLCSVIHIFPSTGNSVAKSIASTTKSVLKDNASKESIGQYHNETLASETTAETIIKALKESCEKLVKCTEDSIVHSIDKEDSEYMLLSVRESDKQDAWGIKITLAPELLQDMKIDQNRQAAKALNKTLSSEEMKMLGLIKLPTQTQTIVNKAQAQQLYMHHQQLIPVATGA</sequence>
<comment type="caution">
    <text evidence="4">The sequence shown here is derived from an EMBL/GenBank/DDBJ whole genome shotgun (WGS) entry which is preliminary data.</text>
</comment>
<evidence type="ECO:0000256" key="1">
    <source>
        <dbReference type="ARBA" id="ARBA00022737"/>
    </source>
</evidence>
<evidence type="ECO:0000256" key="2">
    <source>
        <dbReference type="ARBA" id="ARBA00023043"/>
    </source>
</evidence>
<feature type="repeat" description="ANK" evidence="3">
    <location>
        <begin position="4056"/>
        <end position="4088"/>
    </location>
</feature>
<dbReference type="SUPFAM" id="SSF48403">
    <property type="entry name" value="Ankyrin repeat"/>
    <property type="match status" value="3"/>
</dbReference>
<dbReference type="RefSeq" id="WP_338364911.1">
    <property type="nucleotide sequence ID" value="NZ_CAWVOK010000034.1"/>
</dbReference>
<evidence type="ECO:0000313" key="4">
    <source>
        <dbReference type="EMBL" id="CAK8163573.1"/>
    </source>
</evidence>
<dbReference type="PROSITE" id="PS50297">
    <property type="entry name" value="ANK_REP_REGION"/>
    <property type="match status" value="1"/>
</dbReference>
<keyword evidence="2 3" id="KW-0040">ANK repeat</keyword>
<dbReference type="InterPro" id="IPR002110">
    <property type="entry name" value="Ankyrin_rpt"/>
</dbReference>
<evidence type="ECO:0000313" key="5">
    <source>
        <dbReference type="Proteomes" id="UP001314181"/>
    </source>
</evidence>
<dbReference type="EMBL" id="CAWVOK010000034">
    <property type="protein sequence ID" value="CAK8163573.1"/>
    <property type="molecule type" value="Genomic_DNA"/>
</dbReference>
<dbReference type="Pfam" id="PF00023">
    <property type="entry name" value="Ank"/>
    <property type="match status" value="1"/>
</dbReference>
<organism evidence="4 5">
    <name type="scientific">Candidatus Xenohaliotis californiensis</name>
    <dbReference type="NCBI Taxonomy" id="84677"/>
    <lineage>
        <taxon>Bacteria</taxon>
        <taxon>Pseudomonadati</taxon>
        <taxon>Pseudomonadota</taxon>
        <taxon>Alphaproteobacteria</taxon>
        <taxon>Rickettsiales</taxon>
        <taxon>Anaplasmataceae</taxon>
        <taxon>Candidatus Xenohaliotis</taxon>
    </lineage>
</organism>
<gene>
    <name evidence="4" type="ORF">CAXC1_80031</name>
</gene>
<protein>
    <submittedName>
        <fullName evidence="4">Uncharacterized protein</fullName>
    </submittedName>
</protein>
<keyword evidence="1" id="KW-0677">Repeat</keyword>
<dbReference type="SMART" id="SM00248">
    <property type="entry name" value="ANK"/>
    <property type="match status" value="14"/>
</dbReference>
<keyword evidence="5" id="KW-1185">Reference proteome</keyword>
<name>A0ABM9NA98_9RICK</name>
<dbReference type="InterPro" id="IPR036770">
    <property type="entry name" value="Ankyrin_rpt-contain_sf"/>
</dbReference>
<evidence type="ECO:0000256" key="3">
    <source>
        <dbReference type="PROSITE-ProRule" id="PRU00023"/>
    </source>
</evidence>
<dbReference type="Proteomes" id="UP001314181">
    <property type="component" value="Unassembled WGS sequence"/>
</dbReference>
<dbReference type="Gene3D" id="1.25.40.20">
    <property type="entry name" value="Ankyrin repeat-containing domain"/>
    <property type="match status" value="4"/>
</dbReference>
<dbReference type="PROSITE" id="PS50088">
    <property type="entry name" value="ANK_REPEAT"/>
    <property type="match status" value="2"/>
</dbReference>
<proteinExistence type="predicted"/>
<dbReference type="PANTHER" id="PTHR24126">
    <property type="entry name" value="ANKYRIN REPEAT, PH AND SEC7 DOMAIN CONTAINING PROTEIN SECG-RELATED"/>
    <property type="match status" value="1"/>
</dbReference>
<accession>A0ABM9NA98</accession>
<feature type="repeat" description="ANK" evidence="3">
    <location>
        <begin position="2641"/>
        <end position="2673"/>
    </location>
</feature>
<reference evidence="4 5" key="1">
    <citation type="submission" date="2024-01" db="EMBL/GenBank/DDBJ databases">
        <authorList>
            <person name="Kunselman E."/>
        </authorList>
    </citation>
    <scope>NUCLEOTIDE SEQUENCE [LARGE SCALE GENOMIC DNA]</scope>
    <source>
        <strain evidence="4">2 abalone samples</strain>
    </source>
</reference>